<evidence type="ECO:0000256" key="13">
    <source>
        <dbReference type="ARBA" id="ARBA00023136"/>
    </source>
</evidence>
<evidence type="ECO:0000256" key="1">
    <source>
        <dbReference type="ARBA" id="ARBA00004225"/>
    </source>
</evidence>
<keyword evidence="9" id="KW-0249">Electron transport</keyword>
<evidence type="ECO:0000256" key="8">
    <source>
        <dbReference type="ARBA" id="ARBA00022967"/>
    </source>
</evidence>
<evidence type="ECO:0000256" key="12">
    <source>
        <dbReference type="ARBA" id="ARBA00023128"/>
    </source>
</evidence>
<dbReference type="EMBL" id="KT876892">
    <property type="protein sequence ID" value="ANJ70451.1"/>
    <property type="molecule type" value="Genomic_DNA"/>
</dbReference>
<proteinExistence type="inferred from homology"/>
<keyword evidence="11" id="KW-0520">NAD</keyword>
<comment type="subcellular location">
    <subcellularLocation>
        <location evidence="1">Mitochondrion membrane</location>
        <topology evidence="1">Multi-pass membrane protein</topology>
    </subcellularLocation>
</comment>
<keyword evidence="7 16" id="KW-0812">Transmembrane</keyword>
<dbReference type="PANTHER" id="PTHR11435:SF1">
    <property type="entry name" value="NADH-UBIQUINONE OXIDOREDUCTASE CHAIN 6"/>
    <property type="match status" value="1"/>
</dbReference>
<name>A0A191ZRE5_9COLE</name>
<evidence type="ECO:0000256" key="11">
    <source>
        <dbReference type="ARBA" id="ARBA00023027"/>
    </source>
</evidence>
<feature type="transmembrane region" description="Helical" evidence="16">
    <location>
        <begin position="137"/>
        <end position="157"/>
    </location>
</feature>
<accession>A0A191ZRE5</accession>
<feature type="transmembrane region" description="Helical" evidence="16">
    <location>
        <begin position="49"/>
        <end position="69"/>
    </location>
</feature>
<keyword evidence="6" id="KW-0679">Respiratory chain</keyword>
<protein>
    <recommendedName>
        <fullName evidence="4">NADH-ubiquinone oxidoreductase chain 6</fullName>
        <ecNumber evidence="3">7.1.1.2</ecNumber>
    </recommendedName>
    <alternativeName>
        <fullName evidence="14">NADH dehydrogenase subunit 6</fullName>
    </alternativeName>
</protein>
<evidence type="ECO:0000256" key="4">
    <source>
        <dbReference type="ARBA" id="ARBA00021095"/>
    </source>
</evidence>
<dbReference type="InterPro" id="IPR050269">
    <property type="entry name" value="ComplexI_Subunit6"/>
</dbReference>
<comment type="catalytic activity">
    <reaction evidence="15">
        <text>a ubiquinone + NADH + 5 H(+)(in) = a ubiquinol + NAD(+) + 4 H(+)(out)</text>
        <dbReference type="Rhea" id="RHEA:29091"/>
        <dbReference type="Rhea" id="RHEA-COMP:9565"/>
        <dbReference type="Rhea" id="RHEA-COMP:9566"/>
        <dbReference type="ChEBI" id="CHEBI:15378"/>
        <dbReference type="ChEBI" id="CHEBI:16389"/>
        <dbReference type="ChEBI" id="CHEBI:17976"/>
        <dbReference type="ChEBI" id="CHEBI:57540"/>
        <dbReference type="ChEBI" id="CHEBI:57945"/>
        <dbReference type="EC" id="7.1.1.2"/>
    </reaction>
</comment>
<evidence type="ECO:0000256" key="2">
    <source>
        <dbReference type="ARBA" id="ARBA00005698"/>
    </source>
</evidence>
<evidence type="ECO:0000313" key="17">
    <source>
        <dbReference type="EMBL" id="ANJ70451.1"/>
    </source>
</evidence>
<sequence length="168" mass="19815">MFWISTMLLMSLLTATIFTMLNHPMSMGFMLLIQTIMISTITGFLNFNWWFSYILFIIMVGGMLVLFIYMTSIASNEKFKFSYKIMMIMFMMMMIMVINMLLDNYLFEYSNNHLHNIENINNINIILNKFLCLPSNMIMFTMIIYLLITLIAVVKIADIKKGPLRQMN</sequence>
<geneLocation type="mitochondrion" evidence="17"/>
<organism evidence="17">
    <name type="scientific">Hydrochus sp. BMNH1425167</name>
    <dbReference type="NCBI Taxonomy" id="2558028"/>
    <lineage>
        <taxon>Eukaryota</taxon>
        <taxon>Metazoa</taxon>
        <taxon>Ecdysozoa</taxon>
        <taxon>Arthropoda</taxon>
        <taxon>Hexapoda</taxon>
        <taxon>Insecta</taxon>
        <taxon>Pterygota</taxon>
        <taxon>Neoptera</taxon>
        <taxon>Endopterygota</taxon>
        <taxon>Coleoptera</taxon>
        <taxon>Polyphaga</taxon>
        <taxon>Staphyliniformia</taxon>
        <taxon>Hydrochidae</taxon>
        <taxon>Hydrochus</taxon>
    </lineage>
</organism>
<evidence type="ECO:0000256" key="16">
    <source>
        <dbReference type="SAM" id="Phobius"/>
    </source>
</evidence>
<dbReference type="AlphaFoldDB" id="A0A191ZRE5"/>
<dbReference type="EC" id="7.1.1.2" evidence="3"/>
<comment type="similarity">
    <text evidence="2">Belongs to the complex I subunit 6 family.</text>
</comment>
<keyword evidence="13 16" id="KW-0472">Membrane</keyword>
<evidence type="ECO:0000256" key="15">
    <source>
        <dbReference type="ARBA" id="ARBA00049551"/>
    </source>
</evidence>
<keyword evidence="10 16" id="KW-1133">Transmembrane helix</keyword>
<dbReference type="GO" id="GO:0008137">
    <property type="term" value="F:NADH dehydrogenase (ubiquinone) activity"/>
    <property type="evidence" value="ECO:0007669"/>
    <property type="project" value="UniProtKB-EC"/>
</dbReference>
<evidence type="ECO:0000256" key="14">
    <source>
        <dbReference type="ARBA" id="ARBA00031019"/>
    </source>
</evidence>
<dbReference type="GO" id="GO:0031966">
    <property type="term" value="C:mitochondrial membrane"/>
    <property type="evidence" value="ECO:0007669"/>
    <property type="project" value="UniProtKB-SubCell"/>
</dbReference>
<evidence type="ECO:0000256" key="10">
    <source>
        <dbReference type="ARBA" id="ARBA00022989"/>
    </source>
</evidence>
<gene>
    <name evidence="17" type="primary">nad6</name>
</gene>
<dbReference type="PANTHER" id="PTHR11435">
    <property type="entry name" value="NADH UBIQUINONE OXIDOREDUCTASE SUBUNIT ND6"/>
    <property type="match status" value="1"/>
</dbReference>
<evidence type="ECO:0000256" key="6">
    <source>
        <dbReference type="ARBA" id="ARBA00022660"/>
    </source>
</evidence>
<evidence type="ECO:0000256" key="9">
    <source>
        <dbReference type="ARBA" id="ARBA00022982"/>
    </source>
</evidence>
<keyword evidence="12 17" id="KW-0496">Mitochondrion</keyword>
<evidence type="ECO:0000256" key="3">
    <source>
        <dbReference type="ARBA" id="ARBA00012944"/>
    </source>
</evidence>
<feature type="transmembrane region" description="Helical" evidence="16">
    <location>
        <begin position="81"/>
        <end position="102"/>
    </location>
</feature>
<keyword evidence="5" id="KW-0813">Transport</keyword>
<keyword evidence="8" id="KW-1278">Translocase</keyword>
<evidence type="ECO:0000256" key="5">
    <source>
        <dbReference type="ARBA" id="ARBA00022448"/>
    </source>
</evidence>
<evidence type="ECO:0000256" key="7">
    <source>
        <dbReference type="ARBA" id="ARBA00022692"/>
    </source>
</evidence>
<reference evidence="17" key="1">
    <citation type="journal article" date="2016" name="Mol. Ecol. Resour.">
        <title>Lessons from genome skimming of arthropod-preserving ethanol.</title>
        <authorList>
            <person name="Linard B."/>
            <person name="Arribas P."/>
            <person name="Andujar C."/>
            <person name="Crampton-Platt A."/>
            <person name="Vogler A.P."/>
        </authorList>
    </citation>
    <scope>NUCLEOTIDE SEQUENCE</scope>
</reference>